<evidence type="ECO:0000313" key="2">
    <source>
        <dbReference type="EMBL" id="MDQ9170749.1"/>
    </source>
</evidence>
<evidence type="ECO:0000313" key="3">
    <source>
        <dbReference type="Proteomes" id="UP001225596"/>
    </source>
</evidence>
<comment type="caution">
    <text evidence="2">The sequence shown here is derived from an EMBL/GenBank/DDBJ whole genome shotgun (WGS) entry which is preliminary data.</text>
</comment>
<name>A0ABU1BRP5_9BURK</name>
<gene>
    <name evidence="2" type="ORF">Q8A64_10045</name>
</gene>
<evidence type="ECO:0008006" key="4">
    <source>
        <dbReference type="Google" id="ProtNLM"/>
    </source>
</evidence>
<dbReference type="InterPro" id="IPR011990">
    <property type="entry name" value="TPR-like_helical_dom_sf"/>
</dbReference>
<dbReference type="RefSeq" id="WP_338436688.1">
    <property type="nucleotide sequence ID" value="NZ_JAUYVH010000005.1"/>
</dbReference>
<reference evidence="2 3" key="1">
    <citation type="submission" date="2023-08" db="EMBL/GenBank/DDBJ databases">
        <title>Oxalobacteraceae gen .nov., isolated from river sludge outside the plant.</title>
        <authorList>
            <person name="Zhao S.Y."/>
        </authorList>
    </citation>
    <scope>NUCLEOTIDE SEQUENCE [LARGE SCALE GENOMIC DNA]</scope>
    <source>
        <strain evidence="2 3">R-40</strain>
    </source>
</reference>
<dbReference type="Proteomes" id="UP001225596">
    <property type="component" value="Unassembled WGS sequence"/>
</dbReference>
<keyword evidence="1" id="KW-0732">Signal</keyword>
<protein>
    <recommendedName>
        <fullName evidence="4">Tetratricopeptide repeat protein</fullName>
    </recommendedName>
</protein>
<evidence type="ECO:0000256" key="1">
    <source>
        <dbReference type="SAM" id="SignalP"/>
    </source>
</evidence>
<feature type="chain" id="PRO_5045332003" description="Tetratricopeptide repeat protein" evidence="1">
    <location>
        <begin position="25"/>
        <end position="217"/>
    </location>
</feature>
<dbReference type="Gene3D" id="1.25.40.10">
    <property type="entry name" value="Tetratricopeptide repeat domain"/>
    <property type="match status" value="1"/>
</dbReference>
<proteinExistence type="predicted"/>
<accession>A0ABU1BRP5</accession>
<feature type="signal peptide" evidence="1">
    <location>
        <begin position="1"/>
        <end position="24"/>
    </location>
</feature>
<sequence>MNILARIFAILLSMTLFHSPTAFAAVEEDVSRLQRDWERIKYQVGTADQQKEFEQLSKEAEKVASQYPDRAEALIWNGIIEASYAGAKGGLGALSLVKNARRNFERALEINPKALNGSAYTSLGSLYYQVPGWPIGFGDDKKALEFLQKGLALNPDGIDPNYFYGDFLFRSGDLDNAERVLRKALQAPPRTGRKLADEGRRKEITQLLDKIAEKRDQ</sequence>
<dbReference type="EMBL" id="JAUYVH010000005">
    <property type="protein sequence ID" value="MDQ9170749.1"/>
    <property type="molecule type" value="Genomic_DNA"/>
</dbReference>
<dbReference type="Pfam" id="PF14559">
    <property type="entry name" value="TPR_19"/>
    <property type="match status" value="1"/>
</dbReference>
<dbReference type="SUPFAM" id="SSF48452">
    <property type="entry name" value="TPR-like"/>
    <property type="match status" value="1"/>
</dbReference>
<organism evidence="2 3">
    <name type="scientific">Keguizhuia sedimenti</name>
    <dbReference type="NCBI Taxonomy" id="3064264"/>
    <lineage>
        <taxon>Bacteria</taxon>
        <taxon>Pseudomonadati</taxon>
        <taxon>Pseudomonadota</taxon>
        <taxon>Betaproteobacteria</taxon>
        <taxon>Burkholderiales</taxon>
        <taxon>Oxalobacteraceae</taxon>
        <taxon>Keguizhuia</taxon>
    </lineage>
</organism>
<keyword evidence="3" id="KW-1185">Reference proteome</keyword>